<dbReference type="InterPro" id="IPR010390">
    <property type="entry name" value="ABC-2_transporter-like"/>
</dbReference>
<feature type="transmembrane region" description="Helical" evidence="1">
    <location>
        <begin position="232"/>
        <end position="250"/>
    </location>
</feature>
<name>A0A6G3ZVW5_9BACL</name>
<dbReference type="RefSeq" id="WP_163944787.1">
    <property type="nucleotide sequence ID" value="NZ_JAAIKC010000002.1"/>
</dbReference>
<sequence length="262" mass="30757">MRVYLEFAKKSFQNNVTYRMDYFAGVINAIVMIFVNICIWRAIYEEEESLEGVQFKILVTYIVLSFLMQVVYMMDEYFIESKVRSGLISSDLLKPINFRLYVFSYNVGTTIFRLLMQLTPAIIISIFLFKLLPPFSTEMFLYFSLSAILGYLVLYNLNFLVWVSSFWFYWTFSLITIKDAAVMIFSGALIPLWFLPEWLTDIIKYTPFDSIFYIPIRIYLGQIPHEEIMNSVFKQVIWALLLFAIGQLLWRAAAKKLVVQGG</sequence>
<dbReference type="PANTHER" id="PTHR36832">
    <property type="entry name" value="SLR1174 PROTEIN-RELATED"/>
    <property type="match status" value="1"/>
</dbReference>
<feature type="transmembrane region" description="Helical" evidence="1">
    <location>
        <begin position="167"/>
        <end position="195"/>
    </location>
</feature>
<evidence type="ECO:0000256" key="1">
    <source>
        <dbReference type="SAM" id="Phobius"/>
    </source>
</evidence>
<feature type="transmembrane region" description="Helical" evidence="1">
    <location>
        <begin position="55"/>
        <end position="74"/>
    </location>
</feature>
<gene>
    <name evidence="2" type="ORF">GK047_09635</name>
</gene>
<dbReference type="AlphaFoldDB" id="A0A6G3ZVW5"/>
<feature type="transmembrane region" description="Helical" evidence="1">
    <location>
        <begin position="22"/>
        <end position="43"/>
    </location>
</feature>
<organism evidence="2">
    <name type="scientific">Paenibacillus sp. SYP-B3998</name>
    <dbReference type="NCBI Taxonomy" id="2678564"/>
    <lineage>
        <taxon>Bacteria</taxon>
        <taxon>Bacillati</taxon>
        <taxon>Bacillota</taxon>
        <taxon>Bacilli</taxon>
        <taxon>Bacillales</taxon>
        <taxon>Paenibacillaceae</taxon>
        <taxon>Paenibacillus</taxon>
    </lineage>
</organism>
<feature type="transmembrane region" description="Helical" evidence="1">
    <location>
        <begin position="139"/>
        <end position="161"/>
    </location>
</feature>
<dbReference type="EMBL" id="JAAIKC010000002">
    <property type="protein sequence ID" value="NEW06272.1"/>
    <property type="molecule type" value="Genomic_DNA"/>
</dbReference>
<feature type="transmembrane region" description="Helical" evidence="1">
    <location>
        <begin position="111"/>
        <end position="132"/>
    </location>
</feature>
<keyword evidence="1" id="KW-0812">Transmembrane</keyword>
<protein>
    <submittedName>
        <fullName evidence="2">ABC transporter permease</fullName>
    </submittedName>
</protein>
<keyword evidence="1" id="KW-1133">Transmembrane helix</keyword>
<reference evidence="2" key="1">
    <citation type="submission" date="2020-02" db="EMBL/GenBank/DDBJ databases">
        <authorList>
            <person name="Shen X.-R."/>
            <person name="Zhang Y.-X."/>
        </authorList>
    </citation>
    <scope>NUCLEOTIDE SEQUENCE</scope>
    <source>
        <strain evidence="2">SYP-B3998</strain>
    </source>
</reference>
<dbReference type="PANTHER" id="PTHR36832:SF1">
    <property type="entry name" value="SLR1174 PROTEIN"/>
    <property type="match status" value="1"/>
</dbReference>
<dbReference type="Pfam" id="PF06182">
    <property type="entry name" value="ABC2_membrane_6"/>
    <property type="match status" value="1"/>
</dbReference>
<proteinExistence type="predicted"/>
<accession>A0A6G3ZVW5</accession>
<comment type="caution">
    <text evidence="2">The sequence shown here is derived from an EMBL/GenBank/DDBJ whole genome shotgun (WGS) entry which is preliminary data.</text>
</comment>
<evidence type="ECO:0000313" key="2">
    <source>
        <dbReference type="EMBL" id="NEW06272.1"/>
    </source>
</evidence>
<keyword evidence="1" id="KW-0472">Membrane</keyword>